<evidence type="ECO:0000259" key="9">
    <source>
        <dbReference type="PROSITE" id="PS51085"/>
    </source>
</evidence>
<dbReference type="SUPFAM" id="SSF63380">
    <property type="entry name" value="Riboflavin synthase domain-like"/>
    <property type="match status" value="1"/>
</dbReference>
<dbReference type="Gene3D" id="3.10.20.30">
    <property type="match status" value="1"/>
</dbReference>
<dbReference type="InterPro" id="IPR017938">
    <property type="entry name" value="Riboflavin_synthase-like_b-brl"/>
</dbReference>
<keyword evidence="3" id="KW-0288">FMN</keyword>
<protein>
    <submittedName>
        <fullName evidence="11">Pyridoxamine 5'-phosphate oxidase</fullName>
    </submittedName>
</protein>
<dbReference type="CDD" id="cd06185">
    <property type="entry name" value="PDR_like"/>
    <property type="match status" value="1"/>
</dbReference>
<dbReference type="RefSeq" id="WP_099786639.1">
    <property type="nucleotide sequence ID" value="NZ_JBHLYV010000100.1"/>
</dbReference>
<dbReference type="SUPFAM" id="SSF52343">
    <property type="entry name" value="Ferredoxin reductase-like, C-terminal NADP-linked domain"/>
    <property type="match status" value="1"/>
</dbReference>
<gene>
    <name evidence="11" type="ORF">CR105_01415</name>
</gene>
<dbReference type="GO" id="GO:0051537">
    <property type="term" value="F:2 iron, 2 sulfur cluster binding"/>
    <property type="evidence" value="ECO:0007669"/>
    <property type="project" value="UniProtKB-KW"/>
</dbReference>
<dbReference type="InterPro" id="IPR011576">
    <property type="entry name" value="Pyridox_Oxase_N"/>
</dbReference>
<evidence type="ECO:0000256" key="4">
    <source>
        <dbReference type="ARBA" id="ARBA00022714"/>
    </source>
</evidence>
<proteinExistence type="predicted"/>
<dbReference type="Gene3D" id="3.40.50.80">
    <property type="entry name" value="Nucleotide-binding domain of ferredoxin-NADP reductase (FNR) module"/>
    <property type="match status" value="1"/>
</dbReference>
<dbReference type="PROSITE" id="PS51384">
    <property type="entry name" value="FAD_FR"/>
    <property type="match status" value="1"/>
</dbReference>
<keyword evidence="12" id="KW-1185">Reference proteome</keyword>
<dbReference type="Gene3D" id="2.30.110.10">
    <property type="entry name" value="Electron Transport, Fmn-binding Protein, Chain A"/>
    <property type="match status" value="1"/>
</dbReference>
<evidence type="ECO:0000256" key="2">
    <source>
        <dbReference type="ARBA" id="ARBA00022630"/>
    </source>
</evidence>
<accession>A0A2G8TLD5</accession>
<dbReference type="InterPro" id="IPR039261">
    <property type="entry name" value="FNR_nucleotide-bd"/>
</dbReference>
<dbReference type="InterPro" id="IPR050415">
    <property type="entry name" value="MRET"/>
</dbReference>
<organism evidence="11 12">
    <name type="scientific">Massilia eurypsychrophila</name>
    <dbReference type="NCBI Taxonomy" id="1485217"/>
    <lineage>
        <taxon>Bacteria</taxon>
        <taxon>Pseudomonadati</taxon>
        <taxon>Pseudomonadota</taxon>
        <taxon>Betaproteobacteria</taxon>
        <taxon>Burkholderiales</taxon>
        <taxon>Oxalobacteraceae</taxon>
        <taxon>Telluria group</taxon>
        <taxon>Massilia</taxon>
    </lineage>
</organism>
<dbReference type="Pfam" id="PF22290">
    <property type="entry name" value="DmmA-like_N"/>
    <property type="match status" value="1"/>
</dbReference>
<sequence length="528" mass="57861">MGYAYSDIAFTSQVRDIQTQQGSREQYAFMDRMSERGDHLGGREQSFIEQADHFFQATTSASGWPYVQHRGGPAGFLKVIDDKTLGFADFVGNRQYLSVGNLKTDDRISLIVMDYANQRRLKILGRAHTTEAVDAPELAAQLAVPGYRGRVERVFLIDVEGYDWNCPQHITPRFTEAEIGTMTAPLHIQIKRLKELFAKPVKTDVPAELGAGPLGLKITGVRQLANNIRGFELRAVNGDDLPAVSAGAHLEVPVRLADGSLGTRTYSISSHSAQRKYYEFAVLRQADGRGGSVAAYDDFRFGMTLNCALPVNQFVLDDSDAAAVFIAGGIGITPIRSMMHEAKSKNKSFELHYAVKSRQDAAFLEQLEAEFAGHISVYAADEGKRLDIKALLQNKHGEQIYVCGPERLIDAVVNAASALSLPRKNVHFERFSAKAVATGKAPLFVTLKRSGVLVNVPADSTILEAVEREGIKAAYSCRTGNCGMCAVKVLEGDPDHRDEALTAAQRNEDKLMCICISRSKGESLTLDL</sequence>
<evidence type="ECO:0000313" key="11">
    <source>
        <dbReference type="EMBL" id="PIL46836.1"/>
    </source>
</evidence>
<evidence type="ECO:0000256" key="5">
    <source>
        <dbReference type="ARBA" id="ARBA00022723"/>
    </source>
</evidence>
<comment type="caution">
    <text evidence="11">The sequence shown here is derived from an EMBL/GenBank/DDBJ whole genome shotgun (WGS) entry which is preliminary data.</text>
</comment>
<dbReference type="InterPro" id="IPR006058">
    <property type="entry name" value="2Fe2S_fd_BS"/>
</dbReference>
<evidence type="ECO:0000256" key="3">
    <source>
        <dbReference type="ARBA" id="ARBA00022643"/>
    </source>
</evidence>
<keyword evidence="8" id="KW-0411">Iron-sulfur</keyword>
<dbReference type="EMBL" id="PDOC01000001">
    <property type="protein sequence ID" value="PIL46836.1"/>
    <property type="molecule type" value="Genomic_DNA"/>
</dbReference>
<dbReference type="InterPro" id="IPR001041">
    <property type="entry name" value="2Fe-2S_ferredoxin-type"/>
</dbReference>
<dbReference type="AlphaFoldDB" id="A0A2G8TLD5"/>
<evidence type="ECO:0000256" key="7">
    <source>
        <dbReference type="ARBA" id="ARBA00023004"/>
    </source>
</evidence>
<dbReference type="SUPFAM" id="SSF50475">
    <property type="entry name" value="FMN-binding split barrel"/>
    <property type="match status" value="1"/>
</dbReference>
<dbReference type="Gene3D" id="2.40.30.10">
    <property type="entry name" value="Translation factors"/>
    <property type="match status" value="1"/>
</dbReference>
<evidence type="ECO:0000256" key="6">
    <source>
        <dbReference type="ARBA" id="ARBA00023002"/>
    </source>
</evidence>
<dbReference type="GO" id="GO:0046872">
    <property type="term" value="F:metal ion binding"/>
    <property type="evidence" value="ECO:0007669"/>
    <property type="project" value="UniProtKB-KW"/>
</dbReference>
<evidence type="ECO:0000256" key="8">
    <source>
        <dbReference type="ARBA" id="ARBA00023014"/>
    </source>
</evidence>
<dbReference type="InterPro" id="IPR036010">
    <property type="entry name" value="2Fe-2S_ferredoxin-like_sf"/>
</dbReference>
<keyword evidence="6" id="KW-0560">Oxidoreductase</keyword>
<keyword evidence="7" id="KW-0408">Iron</keyword>
<dbReference type="PRINTS" id="PR00409">
    <property type="entry name" value="PHDIOXRDTASE"/>
</dbReference>
<dbReference type="PANTHER" id="PTHR47354:SF1">
    <property type="entry name" value="CARNITINE MONOOXYGENASE REDUCTASE SUBUNIT"/>
    <property type="match status" value="1"/>
</dbReference>
<feature type="domain" description="2Fe-2S ferredoxin-type" evidence="9">
    <location>
        <begin position="441"/>
        <end position="528"/>
    </location>
</feature>
<dbReference type="PROSITE" id="PS51085">
    <property type="entry name" value="2FE2S_FER_2"/>
    <property type="match status" value="1"/>
</dbReference>
<dbReference type="PROSITE" id="PS00197">
    <property type="entry name" value="2FE2S_FER_1"/>
    <property type="match status" value="1"/>
</dbReference>
<dbReference type="GO" id="GO:0016491">
    <property type="term" value="F:oxidoreductase activity"/>
    <property type="evidence" value="ECO:0007669"/>
    <property type="project" value="UniProtKB-KW"/>
</dbReference>
<name>A0A2G8TLD5_9BURK</name>
<dbReference type="CDD" id="cd00207">
    <property type="entry name" value="fer2"/>
    <property type="match status" value="1"/>
</dbReference>
<dbReference type="InterPro" id="IPR012675">
    <property type="entry name" value="Beta-grasp_dom_sf"/>
</dbReference>
<dbReference type="Pfam" id="PF00111">
    <property type="entry name" value="Fer2"/>
    <property type="match status" value="1"/>
</dbReference>
<dbReference type="Pfam" id="PF01243">
    <property type="entry name" value="PNPOx_N"/>
    <property type="match status" value="1"/>
</dbReference>
<dbReference type="InterPro" id="IPR012349">
    <property type="entry name" value="Split_barrel_FMN-bd"/>
</dbReference>
<feature type="domain" description="FAD-binding FR-type" evidence="10">
    <location>
        <begin position="211"/>
        <end position="317"/>
    </location>
</feature>
<evidence type="ECO:0000259" key="10">
    <source>
        <dbReference type="PROSITE" id="PS51384"/>
    </source>
</evidence>
<comment type="cofactor">
    <cofactor evidence="1">
        <name>FMN</name>
        <dbReference type="ChEBI" id="CHEBI:58210"/>
    </cofactor>
</comment>
<keyword evidence="5" id="KW-0479">Metal-binding</keyword>
<evidence type="ECO:0000256" key="1">
    <source>
        <dbReference type="ARBA" id="ARBA00001917"/>
    </source>
</evidence>
<dbReference type="SUPFAM" id="SSF54292">
    <property type="entry name" value="2Fe-2S ferredoxin-like"/>
    <property type="match status" value="1"/>
</dbReference>
<reference evidence="11 12" key="1">
    <citation type="submission" date="2017-10" db="EMBL/GenBank/DDBJ databases">
        <title>Massilia psychrophilum sp. nov., a novel purple-pigmented bacterium isolated from Tianshan glacier, Xinjiang Municipality, China.</title>
        <authorList>
            <person name="Wang H."/>
        </authorList>
    </citation>
    <scope>NUCLEOTIDE SEQUENCE [LARGE SCALE GENOMIC DNA]</scope>
    <source>
        <strain evidence="11 12">JCM 30074</strain>
    </source>
</reference>
<dbReference type="Proteomes" id="UP000230390">
    <property type="component" value="Unassembled WGS sequence"/>
</dbReference>
<dbReference type="InterPro" id="IPR054582">
    <property type="entry name" value="DmmA-like_N"/>
</dbReference>
<dbReference type="OrthoDB" id="544091at2"/>
<keyword evidence="4" id="KW-0001">2Fe-2S</keyword>
<evidence type="ECO:0000313" key="12">
    <source>
        <dbReference type="Proteomes" id="UP000230390"/>
    </source>
</evidence>
<keyword evidence="2" id="KW-0285">Flavoprotein</keyword>
<dbReference type="PANTHER" id="PTHR47354">
    <property type="entry name" value="NADH OXIDOREDUCTASE HCR"/>
    <property type="match status" value="1"/>
</dbReference>
<dbReference type="InterPro" id="IPR017927">
    <property type="entry name" value="FAD-bd_FR_type"/>
</dbReference>